<protein>
    <submittedName>
        <fullName evidence="1">Uncharacterized protein</fullName>
    </submittedName>
</protein>
<organism evidence="1">
    <name type="scientific">Sigmofec virus UA08Rod_6706</name>
    <dbReference type="NCBI Taxonomy" id="2929237"/>
    <lineage>
        <taxon>Viruses</taxon>
        <taxon>Monodnaviria</taxon>
        <taxon>Sangervirae</taxon>
        <taxon>Phixviricota</taxon>
        <taxon>Malgrandaviricetes</taxon>
        <taxon>Petitvirales</taxon>
        <taxon>Microviridae</taxon>
    </lineage>
</organism>
<accession>A0A976N1L5</accession>
<sequence>MREMNETRRFRSFLQFKLSSCMRYNEKPRRWTEGTTPAGFLSPLSK</sequence>
<proteinExistence type="predicted"/>
<reference evidence="1" key="1">
    <citation type="submission" date="2022-02" db="EMBL/GenBank/DDBJ databases">
        <title>Towards deciphering the DNA virus diversity associated with rodent species in the families Cricetidae and Heteromyidae.</title>
        <authorList>
            <person name="Lund M."/>
            <person name="Larsen B.B."/>
            <person name="Gryseels S."/>
            <person name="Kraberger S."/>
            <person name="Rowsey D.M."/>
            <person name="Steger L."/>
            <person name="Yule K.M."/>
            <person name="Upham N.S."/>
            <person name="Worobey M."/>
            <person name="Van Doorslaer K."/>
            <person name="Varsani A."/>
        </authorList>
    </citation>
    <scope>NUCLEOTIDE SEQUENCE</scope>
    <source>
        <strain evidence="1">UA08Rod_6706</strain>
    </source>
</reference>
<evidence type="ECO:0000313" key="1">
    <source>
        <dbReference type="EMBL" id="UPW40818.1"/>
    </source>
</evidence>
<dbReference type="EMBL" id="OM869502">
    <property type="protein sequence ID" value="UPW40818.1"/>
    <property type="molecule type" value="Genomic_DNA"/>
</dbReference>
<name>A0A976N1L5_9VIRU</name>